<keyword evidence="2 6" id="KW-0547">Nucleotide-binding</keyword>
<dbReference type="InterPro" id="IPR001650">
    <property type="entry name" value="Helicase_C-like"/>
</dbReference>
<feature type="domain" description="Helicase C-terminal" evidence="9">
    <location>
        <begin position="392"/>
        <end position="537"/>
    </location>
</feature>
<keyword evidence="11" id="KW-1185">Reference proteome</keyword>
<accession>A0ABR2Z098</accession>
<dbReference type="InterPro" id="IPR011545">
    <property type="entry name" value="DEAD/DEAH_box_helicase_dom"/>
</dbReference>
<dbReference type="Proteomes" id="UP001491310">
    <property type="component" value="Unassembled WGS sequence"/>
</dbReference>
<feature type="compositionally biased region" description="Polar residues" evidence="7">
    <location>
        <begin position="612"/>
        <end position="622"/>
    </location>
</feature>
<dbReference type="PROSITE" id="PS51194">
    <property type="entry name" value="HELICASE_CTER"/>
    <property type="match status" value="1"/>
</dbReference>
<feature type="compositionally biased region" description="Basic residues" evidence="7">
    <location>
        <begin position="629"/>
        <end position="640"/>
    </location>
</feature>
<evidence type="ECO:0000313" key="10">
    <source>
        <dbReference type="EMBL" id="KAK9917623.1"/>
    </source>
</evidence>
<dbReference type="InterPro" id="IPR050079">
    <property type="entry name" value="DEAD_box_RNA_helicase"/>
</dbReference>
<dbReference type="EMBL" id="JALJOT010000002">
    <property type="protein sequence ID" value="KAK9917623.1"/>
    <property type="molecule type" value="Genomic_DNA"/>
</dbReference>
<organism evidence="10 11">
    <name type="scientific">Coccomyxa subellipsoidea</name>
    <dbReference type="NCBI Taxonomy" id="248742"/>
    <lineage>
        <taxon>Eukaryota</taxon>
        <taxon>Viridiplantae</taxon>
        <taxon>Chlorophyta</taxon>
        <taxon>core chlorophytes</taxon>
        <taxon>Trebouxiophyceae</taxon>
        <taxon>Trebouxiophyceae incertae sedis</taxon>
        <taxon>Coccomyxaceae</taxon>
        <taxon>Coccomyxa</taxon>
    </lineage>
</organism>
<sequence length="640" mass="70601">MGTDYAQRKLAKKKWKKAGSQPSDGKKQRVKRNKIRRLCQGMCYGEPELKAEDKVWEKDSDGYDSEIEHLIEVNKEVATEPEAKGANDSAGQEPTVKSTKRPRMSTAVDLPAVSFSEPDPSHARKKQKALHPSDQSPVSQLGTHPAEIQRYMQAEGYLEPTQIQEMCWPECLKGRDVRAIAEPGSGKTLGYLLPALPWLLKRVQSSKKEASSSGPGVLILVPTRELAQQVAACCRNLRRLFNLETACIFGGGDRGAQEEAIQKNPHIVVATPGRLLDFVDASTLDISSVGYLVLDEADKMLSLGLQSQLDRIRAFVLPEQPAKKSKSKRPQVLLFTATMPAEVDETAQQWQREPVVLQVSASGASISRTVVQVVQVCAEHKKPKKLLKHLGQIKEASKGIRNPPRVLVFANRIKTVRFLHTTISAAGFKAATLHGDRTQAEREEAMRLFRSGKVQILVATDVAARGLHIRGLPYIINYDFPSRLEPYIHRVGRTGRLASSGHAFSFFTRNLAPLARPLLILLQEHEQSVDPNLLVLADAYDTAMAKLDGATADVWTDVPARGEAATDSDTEQAPHARHKDDQPSSSGNPSDEESADKENKQAAKRKPAESGPQGQRKSSVQGRRSLPGRLRKKLAKQRET</sequence>
<dbReference type="SMART" id="SM00490">
    <property type="entry name" value="HELICc"/>
    <property type="match status" value="1"/>
</dbReference>
<evidence type="ECO:0000256" key="3">
    <source>
        <dbReference type="ARBA" id="ARBA00022801"/>
    </source>
</evidence>
<evidence type="ECO:0008006" key="12">
    <source>
        <dbReference type="Google" id="ProtNLM"/>
    </source>
</evidence>
<keyword evidence="3 6" id="KW-0378">Hydrolase</keyword>
<evidence type="ECO:0000256" key="7">
    <source>
        <dbReference type="SAM" id="MobiDB-lite"/>
    </source>
</evidence>
<dbReference type="PANTHER" id="PTHR47959:SF1">
    <property type="entry name" value="ATP-DEPENDENT RNA HELICASE DBPA"/>
    <property type="match status" value="1"/>
</dbReference>
<dbReference type="Gene3D" id="3.40.50.300">
    <property type="entry name" value="P-loop containing nucleotide triphosphate hydrolases"/>
    <property type="match status" value="2"/>
</dbReference>
<feature type="compositionally biased region" description="Basic and acidic residues" evidence="7">
    <location>
        <begin position="572"/>
        <end position="582"/>
    </location>
</feature>
<feature type="domain" description="Helicase ATP-binding" evidence="8">
    <location>
        <begin position="168"/>
        <end position="357"/>
    </location>
</feature>
<dbReference type="InterPro" id="IPR000629">
    <property type="entry name" value="RNA-helicase_DEAD-box_CS"/>
</dbReference>
<feature type="region of interest" description="Disordered" evidence="7">
    <location>
        <begin position="74"/>
        <end position="141"/>
    </location>
</feature>
<dbReference type="SUPFAM" id="SSF52540">
    <property type="entry name" value="P-loop containing nucleoside triphosphate hydrolases"/>
    <property type="match status" value="1"/>
</dbReference>
<dbReference type="CDD" id="cd00268">
    <property type="entry name" value="DEADc"/>
    <property type="match status" value="1"/>
</dbReference>
<feature type="region of interest" description="Disordered" evidence="7">
    <location>
        <begin position="562"/>
        <end position="640"/>
    </location>
</feature>
<evidence type="ECO:0000256" key="6">
    <source>
        <dbReference type="RuleBase" id="RU000492"/>
    </source>
</evidence>
<dbReference type="Pfam" id="PF00270">
    <property type="entry name" value="DEAD"/>
    <property type="match status" value="1"/>
</dbReference>
<dbReference type="CDD" id="cd18787">
    <property type="entry name" value="SF2_C_DEAD"/>
    <property type="match status" value="1"/>
</dbReference>
<evidence type="ECO:0000259" key="8">
    <source>
        <dbReference type="PROSITE" id="PS51192"/>
    </source>
</evidence>
<dbReference type="SMART" id="SM00487">
    <property type="entry name" value="DEXDc"/>
    <property type="match status" value="1"/>
</dbReference>
<dbReference type="Pfam" id="PF00271">
    <property type="entry name" value="Helicase_C"/>
    <property type="match status" value="1"/>
</dbReference>
<dbReference type="PROSITE" id="PS00039">
    <property type="entry name" value="DEAD_ATP_HELICASE"/>
    <property type="match status" value="1"/>
</dbReference>
<reference evidence="10 11" key="1">
    <citation type="journal article" date="2024" name="Nat. Commun.">
        <title>Phylogenomics reveals the evolutionary origins of lichenization in chlorophyte algae.</title>
        <authorList>
            <person name="Puginier C."/>
            <person name="Libourel C."/>
            <person name="Otte J."/>
            <person name="Skaloud P."/>
            <person name="Haon M."/>
            <person name="Grisel S."/>
            <person name="Petersen M."/>
            <person name="Berrin J.G."/>
            <person name="Delaux P.M."/>
            <person name="Dal Grande F."/>
            <person name="Keller J."/>
        </authorList>
    </citation>
    <scope>NUCLEOTIDE SEQUENCE [LARGE SCALE GENOMIC DNA]</scope>
    <source>
        <strain evidence="10 11">SAG 216-7</strain>
    </source>
</reference>
<dbReference type="InterPro" id="IPR044742">
    <property type="entry name" value="DEAD/DEAH_RhlB"/>
</dbReference>
<protein>
    <recommendedName>
        <fullName evidence="12">DEAD-domain-containing protein</fullName>
    </recommendedName>
</protein>
<comment type="similarity">
    <text evidence="1">Belongs to the DEAD box helicase family. DDX21/DDX50 subfamily.</text>
</comment>
<evidence type="ECO:0000256" key="1">
    <source>
        <dbReference type="ARBA" id="ARBA00006517"/>
    </source>
</evidence>
<evidence type="ECO:0000256" key="4">
    <source>
        <dbReference type="ARBA" id="ARBA00022806"/>
    </source>
</evidence>
<comment type="caution">
    <text evidence="10">The sequence shown here is derived from an EMBL/GenBank/DDBJ whole genome shotgun (WGS) entry which is preliminary data.</text>
</comment>
<dbReference type="InterPro" id="IPR014001">
    <property type="entry name" value="Helicase_ATP-bd"/>
</dbReference>
<evidence type="ECO:0000259" key="9">
    <source>
        <dbReference type="PROSITE" id="PS51194"/>
    </source>
</evidence>
<name>A0ABR2Z098_9CHLO</name>
<proteinExistence type="inferred from homology"/>
<dbReference type="PANTHER" id="PTHR47959">
    <property type="entry name" value="ATP-DEPENDENT RNA HELICASE RHLE-RELATED"/>
    <property type="match status" value="1"/>
</dbReference>
<feature type="compositionally biased region" description="Basic and acidic residues" evidence="7">
    <location>
        <begin position="74"/>
        <end position="85"/>
    </location>
</feature>
<keyword evidence="5 6" id="KW-0067">ATP-binding</keyword>
<gene>
    <name evidence="10" type="ORF">WJX75_006589</name>
</gene>
<dbReference type="InterPro" id="IPR027417">
    <property type="entry name" value="P-loop_NTPase"/>
</dbReference>
<evidence type="ECO:0000256" key="5">
    <source>
        <dbReference type="ARBA" id="ARBA00022840"/>
    </source>
</evidence>
<evidence type="ECO:0000313" key="11">
    <source>
        <dbReference type="Proteomes" id="UP001491310"/>
    </source>
</evidence>
<evidence type="ECO:0000256" key="2">
    <source>
        <dbReference type="ARBA" id="ARBA00022741"/>
    </source>
</evidence>
<keyword evidence="4 6" id="KW-0347">Helicase</keyword>
<dbReference type="PROSITE" id="PS51192">
    <property type="entry name" value="HELICASE_ATP_BIND_1"/>
    <property type="match status" value="1"/>
</dbReference>
<feature type="region of interest" description="Disordered" evidence="7">
    <location>
        <begin position="1"/>
        <end position="33"/>
    </location>
</feature>